<accession>A0A4U0SGX2</accession>
<gene>
    <name evidence="1" type="ORF">FCI23_25240</name>
</gene>
<keyword evidence="2" id="KW-1185">Reference proteome</keyword>
<reference evidence="1 2" key="1">
    <citation type="submission" date="2019-04" db="EMBL/GenBank/DDBJ databases">
        <title>Streptomyces oryziradicis sp. nov., a novel actinomycete isolated from rhizosphere soil of rice (Oryza sativa L.).</title>
        <authorList>
            <person name="Li C."/>
        </authorList>
    </citation>
    <scope>NUCLEOTIDE SEQUENCE [LARGE SCALE GENOMIC DNA]</scope>
    <source>
        <strain evidence="1 2">NEAU-C40</strain>
    </source>
</reference>
<evidence type="ECO:0000313" key="2">
    <source>
        <dbReference type="Proteomes" id="UP000305778"/>
    </source>
</evidence>
<dbReference type="RefSeq" id="WP_136726222.1">
    <property type="nucleotide sequence ID" value="NZ_JAOPYF010000122.1"/>
</dbReference>
<proteinExistence type="predicted"/>
<dbReference type="EMBL" id="SUMC01000026">
    <property type="protein sequence ID" value="TKA08894.1"/>
    <property type="molecule type" value="Genomic_DNA"/>
</dbReference>
<comment type="caution">
    <text evidence="1">The sequence shown here is derived from an EMBL/GenBank/DDBJ whole genome shotgun (WGS) entry which is preliminary data.</text>
</comment>
<protein>
    <recommendedName>
        <fullName evidence="3">Transposase</fullName>
    </recommendedName>
</protein>
<sequence>MLIDTKPVHRLTRVAGIGRRIDGDRITGWARLRKLFDEIQAIAEALIAIVGAFPERAWQWPVRTG</sequence>
<evidence type="ECO:0008006" key="3">
    <source>
        <dbReference type="Google" id="ProtNLM"/>
    </source>
</evidence>
<dbReference type="AlphaFoldDB" id="A0A4U0SGX2"/>
<dbReference type="OrthoDB" id="190895at2"/>
<organism evidence="1 2">
    <name type="scientific">Actinacidiphila oryziradicis</name>
    <dbReference type="NCBI Taxonomy" id="2571141"/>
    <lineage>
        <taxon>Bacteria</taxon>
        <taxon>Bacillati</taxon>
        <taxon>Actinomycetota</taxon>
        <taxon>Actinomycetes</taxon>
        <taxon>Kitasatosporales</taxon>
        <taxon>Streptomycetaceae</taxon>
        <taxon>Actinacidiphila</taxon>
    </lineage>
</organism>
<dbReference type="Proteomes" id="UP000305778">
    <property type="component" value="Unassembled WGS sequence"/>
</dbReference>
<name>A0A4U0SGX2_9ACTN</name>
<evidence type="ECO:0000313" key="1">
    <source>
        <dbReference type="EMBL" id="TKA08894.1"/>
    </source>
</evidence>